<feature type="region of interest" description="Disordered" evidence="3">
    <location>
        <begin position="1"/>
        <end position="47"/>
    </location>
</feature>
<evidence type="ECO:0000256" key="2">
    <source>
        <dbReference type="ARBA" id="ARBA00023027"/>
    </source>
</evidence>
<organism evidence="5 6">
    <name type="scientific">Eiseniibacteriota bacterium</name>
    <dbReference type="NCBI Taxonomy" id="2212470"/>
    <lineage>
        <taxon>Bacteria</taxon>
        <taxon>Candidatus Eiseniibacteriota</taxon>
    </lineage>
</organism>
<dbReference type="AlphaFoldDB" id="A0A538TCZ2"/>
<dbReference type="EMBL" id="VBOV01000029">
    <property type="protein sequence ID" value="TMQ61501.1"/>
    <property type="molecule type" value="Genomic_DNA"/>
</dbReference>
<dbReference type="Gene3D" id="3.40.50.720">
    <property type="entry name" value="NAD(P)-binding Rossmann-like Domain"/>
    <property type="match status" value="2"/>
</dbReference>
<name>A0A538TCZ2_UNCEI</name>
<accession>A0A538TCZ2</accession>
<dbReference type="InterPro" id="IPR006140">
    <property type="entry name" value="D-isomer_DH_NAD-bd"/>
</dbReference>
<dbReference type="PANTHER" id="PTHR43333:SF1">
    <property type="entry name" value="D-ISOMER SPECIFIC 2-HYDROXYACID DEHYDROGENASE NAD-BINDING DOMAIN-CONTAINING PROTEIN"/>
    <property type="match status" value="1"/>
</dbReference>
<evidence type="ECO:0000259" key="4">
    <source>
        <dbReference type="Pfam" id="PF02826"/>
    </source>
</evidence>
<dbReference type="Proteomes" id="UP000320913">
    <property type="component" value="Unassembled WGS sequence"/>
</dbReference>
<feature type="domain" description="D-isomer specific 2-hydroxyacid dehydrogenase NAD-binding" evidence="4">
    <location>
        <begin position="160"/>
        <end position="333"/>
    </location>
</feature>
<evidence type="ECO:0000313" key="5">
    <source>
        <dbReference type="EMBL" id="TMQ61501.1"/>
    </source>
</evidence>
<comment type="caution">
    <text evidence="5">The sequence shown here is derived from an EMBL/GenBank/DDBJ whole genome shotgun (WGS) entry which is preliminary data.</text>
</comment>
<keyword evidence="2" id="KW-0520">NAD</keyword>
<evidence type="ECO:0000256" key="3">
    <source>
        <dbReference type="SAM" id="MobiDB-lite"/>
    </source>
</evidence>
<dbReference type="CDD" id="cd05300">
    <property type="entry name" value="2-Hacid_dh_1"/>
    <property type="match status" value="1"/>
</dbReference>
<sequence>MVPALRGARTPPLSPGPPRVHEAAPPGPRLRSAGTRGRGRDPARHAPVPRCRRRVEILRVSDRVLITSSDPEGLARAVEQTIGEPLHWARLDAPGFEQATIWFCAGAPPETPLRLPKLRWIQSGWAGIENWFTRPEWTEEVLLTRTIGDFPQRIAQHVLGYILARTLRVDEALRGMAERSWKRWTPESIAGKNLLVVGMGAIGVEVAAVARAFEMHVAGVRRGDDGPVRRPLDSSGSRELPALLKWADFAVSLLPLTEETESFWNAERFGAMKAGAVFINVSRGGTVDEAALVRGLARGRPAAAILDVFREEPLPAEHPLRGKDNVWITPHVAGIGTPEALARDFAENYRRFRADEPLQNLVDRARGY</sequence>
<dbReference type="Pfam" id="PF02826">
    <property type="entry name" value="2-Hacid_dh_C"/>
    <property type="match status" value="1"/>
</dbReference>
<protein>
    <submittedName>
        <fullName evidence="5">D-2-hydroxyacid dehydrogenase</fullName>
    </submittedName>
</protein>
<evidence type="ECO:0000313" key="6">
    <source>
        <dbReference type="Proteomes" id="UP000320913"/>
    </source>
</evidence>
<evidence type="ECO:0000256" key="1">
    <source>
        <dbReference type="ARBA" id="ARBA00023002"/>
    </source>
</evidence>
<gene>
    <name evidence="5" type="ORF">E6K75_01200</name>
</gene>
<dbReference type="GO" id="GO:0016491">
    <property type="term" value="F:oxidoreductase activity"/>
    <property type="evidence" value="ECO:0007669"/>
    <property type="project" value="UniProtKB-KW"/>
</dbReference>
<proteinExistence type="predicted"/>
<dbReference type="InterPro" id="IPR036291">
    <property type="entry name" value="NAD(P)-bd_dom_sf"/>
</dbReference>
<dbReference type="SUPFAM" id="SSF51735">
    <property type="entry name" value="NAD(P)-binding Rossmann-fold domains"/>
    <property type="match status" value="1"/>
</dbReference>
<reference evidence="5 6" key="1">
    <citation type="journal article" date="2019" name="Nat. Microbiol.">
        <title>Mediterranean grassland soil C-N compound turnover is dependent on rainfall and depth, and is mediated by genomically divergent microorganisms.</title>
        <authorList>
            <person name="Diamond S."/>
            <person name="Andeer P.F."/>
            <person name="Li Z."/>
            <person name="Crits-Christoph A."/>
            <person name="Burstein D."/>
            <person name="Anantharaman K."/>
            <person name="Lane K.R."/>
            <person name="Thomas B.C."/>
            <person name="Pan C."/>
            <person name="Northen T.R."/>
            <person name="Banfield J.F."/>
        </authorList>
    </citation>
    <scope>NUCLEOTIDE SEQUENCE [LARGE SCALE GENOMIC DNA]</scope>
    <source>
        <strain evidence="5">WS_5</strain>
    </source>
</reference>
<dbReference type="GO" id="GO:0051287">
    <property type="term" value="F:NAD binding"/>
    <property type="evidence" value="ECO:0007669"/>
    <property type="project" value="InterPro"/>
</dbReference>
<dbReference type="PANTHER" id="PTHR43333">
    <property type="entry name" value="2-HACID_DH_C DOMAIN-CONTAINING PROTEIN"/>
    <property type="match status" value="1"/>
</dbReference>
<keyword evidence="1" id="KW-0560">Oxidoreductase</keyword>